<name>F1T669_9ACTN</name>
<reference evidence="1 2" key="1">
    <citation type="submission" date="2011-02" db="EMBL/GenBank/DDBJ databases">
        <authorList>
            <person name="Muzny D."/>
            <person name="Qin X."/>
            <person name="Buhay C."/>
            <person name="Dugan-Rocha S."/>
            <person name="Ding Y."/>
            <person name="Chen G."/>
            <person name="Hawes A."/>
            <person name="Holder M."/>
            <person name="Jhangiani S."/>
            <person name="Johnson A."/>
            <person name="Khan Z."/>
            <person name="Li Z."/>
            <person name="Liu W."/>
            <person name="Liu X."/>
            <person name="Perez L."/>
            <person name="Shen H."/>
            <person name="Wang Q."/>
            <person name="Watt J."/>
            <person name="Xi L."/>
            <person name="Xin Y."/>
            <person name="Zhou J."/>
            <person name="Deng J."/>
            <person name="Jiang H."/>
            <person name="Liu Y."/>
            <person name="Qu J."/>
            <person name="Song X.-Z."/>
            <person name="Zhang L."/>
            <person name="Villasana D."/>
            <person name="Johnson A."/>
            <person name="Liu J."/>
            <person name="Liyanage D."/>
            <person name="Lorensuhewa L."/>
            <person name="Robinson T."/>
            <person name="Song A."/>
            <person name="Song B.-B."/>
            <person name="Dinh H."/>
            <person name="Thornton R."/>
            <person name="Coyle M."/>
            <person name="Francisco L."/>
            <person name="Jackson L."/>
            <person name="Javaid M."/>
            <person name="Korchina V."/>
            <person name="Kovar C."/>
            <person name="Mata R."/>
            <person name="Mathew T."/>
            <person name="Ngo R."/>
            <person name="Nguyen L."/>
            <person name="Nguyen N."/>
            <person name="Okwuonu G."/>
            <person name="Ongeri F."/>
            <person name="Pham C."/>
            <person name="Simmons D."/>
            <person name="Wilczek-Boney K."/>
            <person name="Hale W."/>
            <person name="Jakkamsetti A."/>
            <person name="Pham P."/>
            <person name="Ruth R."/>
            <person name="San Lucas F."/>
            <person name="Warren J."/>
            <person name="Zhang J."/>
            <person name="Zhao Z."/>
            <person name="Zhou C."/>
            <person name="Zhu D."/>
            <person name="Lee S."/>
            <person name="Bess C."/>
            <person name="Blankenburg K."/>
            <person name="Forbes L."/>
            <person name="Fu Q."/>
            <person name="Gubbala S."/>
            <person name="Hirani K."/>
            <person name="Jayaseelan J.C."/>
            <person name="Lara F."/>
            <person name="Munidasa M."/>
            <person name="Palculict T."/>
            <person name="Patil S."/>
            <person name="Pu L.-L."/>
            <person name="Saada N."/>
            <person name="Tang L."/>
            <person name="Weissenberger G."/>
            <person name="Zhu Y."/>
            <person name="Hemphill L."/>
            <person name="Shang Y."/>
            <person name="Youmans B."/>
            <person name="Ayvaz T."/>
            <person name="Ross M."/>
            <person name="Santibanez J."/>
            <person name="Aqrawi P."/>
            <person name="Gross S."/>
            <person name="Joshi V."/>
            <person name="Fowler G."/>
            <person name="Nazareth L."/>
            <person name="Reid J."/>
            <person name="Worley K."/>
            <person name="Petrosino J."/>
            <person name="Highlander S."/>
            <person name="Gibbs R."/>
        </authorList>
    </citation>
    <scope>NUCLEOTIDE SEQUENCE [LARGE SCALE GENOMIC DNA]</scope>
    <source>
        <strain evidence="1 2">DSM 15829</strain>
    </source>
</reference>
<evidence type="ECO:0000313" key="1">
    <source>
        <dbReference type="EMBL" id="EGF22974.1"/>
    </source>
</evidence>
<dbReference type="EMBL" id="ACGK02000002">
    <property type="protein sequence ID" value="EGF22974.1"/>
    <property type="molecule type" value="Genomic_DNA"/>
</dbReference>
<gene>
    <name evidence="1" type="ORF">HMPREF0091_10969</name>
</gene>
<evidence type="ECO:0000313" key="2">
    <source>
        <dbReference type="Proteomes" id="UP000005947"/>
    </source>
</evidence>
<dbReference type="AlphaFoldDB" id="F1T669"/>
<dbReference type="Proteomes" id="UP000005947">
    <property type="component" value="Unassembled WGS sequence"/>
</dbReference>
<sequence length="41" mass="4463">MALYDALMCKLIIFLLCTKAVQDFNALQVGCCVAPMRGALL</sequence>
<keyword evidence="2" id="KW-1185">Reference proteome</keyword>
<proteinExistence type="predicted"/>
<organism evidence="1 2">
    <name type="scientific">Fannyhessea vaginae DSM 15829</name>
    <dbReference type="NCBI Taxonomy" id="525256"/>
    <lineage>
        <taxon>Bacteria</taxon>
        <taxon>Bacillati</taxon>
        <taxon>Actinomycetota</taxon>
        <taxon>Coriobacteriia</taxon>
        <taxon>Coriobacteriales</taxon>
        <taxon>Atopobiaceae</taxon>
        <taxon>Fannyhessea</taxon>
    </lineage>
</organism>
<protein>
    <submittedName>
        <fullName evidence="1">Uncharacterized protein</fullName>
    </submittedName>
</protein>
<accession>F1T669</accession>
<comment type="caution">
    <text evidence="1">The sequence shown here is derived from an EMBL/GenBank/DDBJ whole genome shotgun (WGS) entry which is preliminary data.</text>
</comment>